<dbReference type="InterPro" id="IPR038796">
    <property type="entry name" value="At1g76070-like"/>
</dbReference>
<organism evidence="2">
    <name type="scientific">Fagus sylvatica</name>
    <name type="common">Beechnut</name>
    <dbReference type="NCBI Taxonomy" id="28930"/>
    <lineage>
        <taxon>Eukaryota</taxon>
        <taxon>Viridiplantae</taxon>
        <taxon>Streptophyta</taxon>
        <taxon>Embryophyta</taxon>
        <taxon>Tracheophyta</taxon>
        <taxon>Spermatophyta</taxon>
        <taxon>Magnoliopsida</taxon>
        <taxon>eudicotyledons</taxon>
        <taxon>Gunneridae</taxon>
        <taxon>Pentapetalae</taxon>
        <taxon>rosids</taxon>
        <taxon>fabids</taxon>
        <taxon>Fagales</taxon>
        <taxon>Fagaceae</taxon>
        <taxon>Fagus</taxon>
    </lineage>
</organism>
<gene>
    <name evidence="2" type="ORF">FSB_LOCUS15948</name>
</gene>
<dbReference type="PANTHER" id="PTHR34779">
    <property type="entry name" value="OS09G0542900 PROTEIN"/>
    <property type="match status" value="1"/>
</dbReference>
<protein>
    <recommendedName>
        <fullName evidence="3">Syringolide-induced protein 14-1-1</fullName>
    </recommendedName>
</protein>
<accession>A0A2N9FAZ7</accession>
<dbReference type="AlphaFoldDB" id="A0A2N9FAZ7"/>
<feature type="compositionally biased region" description="Basic residues" evidence="1">
    <location>
        <begin position="93"/>
        <end position="103"/>
    </location>
</feature>
<evidence type="ECO:0000313" key="2">
    <source>
        <dbReference type="EMBL" id="SPC88066.1"/>
    </source>
</evidence>
<feature type="region of interest" description="Disordered" evidence="1">
    <location>
        <begin position="93"/>
        <end position="124"/>
    </location>
</feature>
<name>A0A2N9FAZ7_FAGSY</name>
<evidence type="ECO:0000256" key="1">
    <source>
        <dbReference type="SAM" id="MobiDB-lite"/>
    </source>
</evidence>
<proteinExistence type="predicted"/>
<dbReference type="EMBL" id="OIVN01000968">
    <property type="protein sequence ID" value="SPC88066.1"/>
    <property type="molecule type" value="Genomic_DNA"/>
</dbReference>
<reference evidence="2" key="1">
    <citation type="submission" date="2018-02" db="EMBL/GenBank/DDBJ databases">
        <authorList>
            <person name="Cohen D.B."/>
            <person name="Kent A.D."/>
        </authorList>
    </citation>
    <scope>NUCLEOTIDE SEQUENCE</scope>
</reference>
<sequence length="255" mass="28713">MEKQTKPKNKILKFLPRAASAVAASFQNPTFSPGRDRRISEINTNRLKARGFSGPIISMIPDEARRNKPKNGVFETQEPTSPKVSCMGQIKHKKQIKKAKRAKPPLPEMKPVTTSSSPPHELKKHASKLRRIFTAGGRKLSGASVVCKPPDDIDNRAPCLSQMKRFTSGRNSLGDFDWTAEISPVEHRDVRNYYSDEERGESDEEEEEVIIPFSAPMMMIGEGVALQPRKEINLWKRRTMTPPKPLELNTLVKAN</sequence>
<evidence type="ECO:0008006" key="3">
    <source>
        <dbReference type="Google" id="ProtNLM"/>
    </source>
</evidence>
<dbReference type="PANTHER" id="PTHR34779:SF1">
    <property type="entry name" value="OS09G0542900 PROTEIN"/>
    <property type="match status" value="1"/>
</dbReference>